<dbReference type="OrthoDB" id="6400497at2"/>
<dbReference type="InterPro" id="IPR021710">
    <property type="entry name" value="DUF3293"/>
</dbReference>
<proteinExistence type="predicted"/>
<sequence length="150" mass="16595">MSLEGVYRGARYCVEGDEPFVMRVGQFSDALQRVYQSHRCQSAAFLTAANPGGVKISDTDNLQAEAKLQRDITSMRYTAFPGIGLDGDEKSDWPGERSLLVLGIVYQEAIRIGTSFDQLAIIWCDKDAVPQLLMLNTDTDLPNTNNEAVM</sequence>
<dbReference type="AlphaFoldDB" id="A0A2Z2P1E7"/>
<evidence type="ECO:0000313" key="1">
    <source>
        <dbReference type="EMBL" id="ASJ75998.1"/>
    </source>
</evidence>
<dbReference type="Proteomes" id="UP000250079">
    <property type="component" value="Chromosome"/>
</dbReference>
<dbReference type="EMBL" id="CP018632">
    <property type="protein sequence ID" value="ASJ75998.1"/>
    <property type="molecule type" value="Genomic_DNA"/>
</dbReference>
<evidence type="ECO:0008006" key="3">
    <source>
        <dbReference type="Google" id="ProtNLM"/>
    </source>
</evidence>
<dbReference type="Pfam" id="PF11697">
    <property type="entry name" value="DUF3293"/>
    <property type="match status" value="1"/>
</dbReference>
<protein>
    <recommendedName>
        <fullName evidence="3">DUF3293 domain-containing protein</fullName>
    </recommendedName>
</protein>
<gene>
    <name evidence="1" type="ORF">IMCC3135_29745</name>
</gene>
<evidence type="ECO:0000313" key="2">
    <source>
        <dbReference type="Proteomes" id="UP000250079"/>
    </source>
</evidence>
<name>A0A2Z2P1E7_9GAMM</name>
<accession>A0A2Z2P1E7</accession>
<organism evidence="1 2">
    <name type="scientific">Granulosicoccus antarcticus IMCC3135</name>
    <dbReference type="NCBI Taxonomy" id="1192854"/>
    <lineage>
        <taxon>Bacteria</taxon>
        <taxon>Pseudomonadati</taxon>
        <taxon>Pseudomonadota</taxon>
        <taxon>Gammaproteobacteria</taxon>
        <taxon>Chromatiales</taxon>
        <taxon>Granulosicoccaceae</taxon>
        <taxon>Granulosicoccus</taxon>
    </lineage>
</organism>
<keyword evidence="2" id="KW-1185">Reference proteome</keyword>
<reference evidence="1 2" key="1">
    <citation type="submission" date="2016-12" db="EMBL/GenBank/DDBJ databases">
        <authorList>
            <person name="Song W.-J."/>
            <person name="Kurnit D.M."/>
        </authorList>
    </citation>
    <scope>NUCLEOTIDE SEQUENCE [LARGE SCALE GENOMIC DNA]</scope>
    <source>
        <strain evidence="1 2">IMCC3135</strain>
    </source>
</reference>
<dbReference type="KEGG" id="gai:IMCC3135_29745"/>